<sequence>SIDYLDLAGNAGAQATAASDGSVVTFDKTAPVVTIVNDGTGHDIAYTGSDNTLSANWPSYPEDLTGIANYEYAIGTTIGGTEVTDWESTGTDTIFTKTGLSLSNSFSYFTSVIAKDNAGNVAAAVTSNGVIVDMDGPIAGNIADGDSADVDWTSSGTVLEANWQNFSDTLSGIHFYEYAVGTETDSFALAAWQSAGADTFFFLDRLALTSGETYYVFVKATDHVNNTGSAAASDGITVDLLVPEVETVYDGYPGENIAWQSSDSTISLHWTGSDTRELFFYEYSVGTTEGDSNTVDWIDTGPNTAVTVDSLELIQGTTYFGNVRAFDNAGNVSAVTSSDGITIDYTVPDTGTVTDGLDEDLIFTGTADSLSAHWDGFTDSLSGILHLEYAVGTSPAGSDVVEWTITVDSSMVESGLSLENGSIYHVSVRAVDQALNISPSSSSNGVVVDITAPDIGTVSDGMGLDEEWTNSFTTLYGNWSGFTDTISGIDYYEYAIGTSSGGTNIIDWVMAGLDTSFLRDDLELLSSVTYYISVRATDLVGNSSVVALSDGITVDQISPIVDEPLDGSGGVDLDWQSSTNILALHWSAVDNRNRGLDEYKYAISTAPGDSNVVGWASSGSDTAVTLTGLSLTEGTTYFSNIRAFDEAGNRSETVSSDGITIDTTGPGAGTVMDGYQIDISYTPHDNMLEAAWSGFSDSLSGIAYYHAAAGTAPGAADVAAWQDVGLDELVTFSDLTLSNAQDYYVSVIAFDQALNGSVIASTDGVVVDIIAPLAGAVFDGSGADLDLLNQADTLQANWAGFYDSLSGIQQYQVAVGLSALADDQVSWTSADTSTTLAFAGLTLLDASTYYISVRAQDHVGNMSEPVSTDGITVDGTRPVIASQSIASGSTISLTDSFTVEYVYSELLQSVELEVSDMISGTHEYSWEDDHITVSFTGPFASLDTIQISPTVVDLVGNTSEPVQQDYYAEILADYNHDMIVDVIDLLQFVEAWNSNDLAFELGPVNGTVPNLIPDLDGAFNVRDAMTFRRIWYWSNTSALQTIAMNNTVGPPIVVNQSGSQIVITLPDEIKATEIAIQYPLGDMEFSYQSSVALENEVVVSRKFAEELVFMQLNGFIAPGEREITFDISGTPDYDIDLVLHYRFMGAGSRTLGQGSYDMNFVPMPDEFALHQNYPNPFNPVTQIRYDLPEKSNVTLLIYDILGREVAALLNGEQEPGYHSIMWNGQNRSGQAVGAGMYFYSIQTGQFRQTRKMILLK</sequence>
<dbReference type="PANTHER" id="PTHR16897:SF2">
    <property type="entry name" value="OS03G0226600 PROTEIN"/>
    <property type="match status" value="1"/>
</dbReference>
<dbReference type="EMBL" id="UINC01008375">
    <property type="protein sequence ID" value="SVA37705.1"/>
    <property type="molecule type" value="Genomic_DNA"/>
</dbReference>
<accession>A0A381VBG1</accession>
<dbReference type="InterPro" id="IPR026444">
    <property type="entry name" value="Secre_tail"/>
</dbReference>
<dbReference type="NCBIfam" id="TIGR04183">
    <property type="entry name" value="Por_Secre_tail"/>
    <property type="match status" value="1"/>
</dbReference>
<dbReference type="PANTHER" id="PTHR16897">
    <property type="entry name" value="OS10G0105400 PROTEIN"/>
    <property type="match status" value="1"/>
</dbReference>
<dbReference type="Gene3D" id="2.60.40.4070">
    <property type="match status" value="1"/>
</dbReference>
<reference evidence="2" key="1">
    <citation type="submission" date="2018-05" db="EMBL/GenBank/DDBJ databases">
        <authorList>
            <person name="Lanie J.A."/>
            <person name="Ng W.-L."/>
            <person name="Kazmierczak K.M."/>
            <person name="Andrzejewski T.M."/>
            <person name="Davidsen T.M."/>
            <person name="Wayne K.J."/>
            <person name="Tettelin H."/>
            <person name="Glass J.I."/>
            <person name="Rusch D."/>
            <person name="Podicherti R."/>
            <person name="Tsui H.-C.T."/>
            <person name="Winkler M.E."/>
        </authorList>
    </citation>
    <scope>NUCLEOTIDE SEQUENCE</scope>
</reference>
<proteinExistence type="predicted"/>
<name>A0A381VBG1_9ZZZZ</name>
<feature type="domain" description="Fibronectin type-III" evidence="1">
    <location>
        <begin position="567"/>
        <end position="667"/>
    </location>
</feature>
<dbReference type="PROSITE" id="PS50853">
    <property type="entry name" value="FN3"/>
    <property type="match status" value="1"/>
</dbReference>
<dbReference type="InterPro" id="IPR036116">
    <property type="entry name" value="FN3_sf"/>
</dbReference>
<dbReference type="InterPro" id="IPR003961">
    <property type="entry name" value="FN3_dom"/>
</dbReference>
<dbReference type="SUPFAM" id="SSF49265">
    <property type="entry name" value="Fibronectin type III"/>
    <property type="match status" value="2"/>
</dbReference>
<feature type="non-terminal residue" evidence="2">
    <location>
        <position position="1"/>
    </location>
</feature>
<dbReference type="Gene3D" id="2.60.40.10">
    <property type="entry name" value="Immunoglobulins"/>
    <property type="match status" value="2"/>
</dbReference>
<dbReference type="Pfam" id="PF13860">
    <property type="entry name" value="FlgD_ig"/>
    <property type="match status" value="1"/>
</dbReference>
<evidence type="ECO:0000313" key="2">
    <source>
        <dbReference type="EMBL" id="SVA37705.1"/>
    </source>
</evidence>
<dbReference type="SMART" id="SM00060">
    <property type="entry name" value="FN3"/>
    <property type="match status" value="3"/>
</dbReference>
<dbReference type="InterPro" id="IPR013783">
    <property type="entry name" value="Ig-like_fold"/>
</dbReference>
<organism evidence="2">
    <name type="scientific">marine metagenome</name>
    <dbReference type="NCBI Taxonomy" id="408172"/>
    <lineage>
        <taxon>unclassified sequences</taxon>
        <taxon>metagenomes</taxon>
        <taxon>ecological metagenomes</taxon>
    </lineage>
</organism>
<gene>
    <name evidence="2" type="ORF">METZ01_LOCUS90559</name>
</gene>
<protein>
    <recommendedName>
        <fullName evidence="1">Fibronectin type-III domain-containing protein</fullName>
    </recommendedName>
</protein>
<dbReference type="AlphaFoldDB" id="A0A381VBG1"/>
<dbReference type="InterPro" id="IPR025965">
    <property type="entry name" value="FlgD/Vpr_Ig-like"/>
</dbReference>
<evidence type="ECO:0000259" key="1">
    <source>
        <dbReference type="PROSITE" id="PS50853"/>
    </source>
</evidence>